<reference evidence="3 4" key="1">
    <citation type="journal article" date="2013" name="Genome Announc.">
        <title>Draft Genome Sequence of Rhizobium mesoamericanum STM3625, a Nitrogen-Fixing Symbiont of Mimosa pudica Isolated in French Guiana (South America).</title>
        <authorList>
            <person name="Moulin L."/>
            <person name="Mornico D."/>
            <person name="Melkonian R."/>
            <person name="Klonowska A."/>
        </authorList>
    </citation>
    <scope>NUCLEOTIDE SEQUENCE [LARGE SCALE GENOMIC DNA]</scope>
    <source>
        <strain evidence="3 4">STM3625</strain>
    </source>
</reference>
<dbReference type="PANTHER" id="PTHR13847">
    <property type="entry name" value="SARCOSINE DEHYDROGENASE-RELATED"/>
    <property type="match status" value="1"/>
</dbReference>
<dbReference type="Pfam" id="PF01266">
    <property type="entry name" value="DAO"/>
    <property type="match status" value="1"/>
</dbReference>
<evidence type="ECO:0000256" key="1">
    <source>
        <dbReference type="ARBA" id="ARBA00023002"/>
    </source>
</evidence>
<dbReference type="SUPFAM" id="SSF54373">
    <property type="entry name" value="FAD-linked reductases, C-terminal domain"/>
    <property type="match status" value="1"/>
</dbReference>
<feature type="domain" description="FAD dependent oxidoreductase" evidence="2">
    <location>
        <begin position="26"/>
        <end position="419"/>
    </location>
</feature>
<organism evidence="3 4">
    <name type="scientific">Rhizobium mesoamericanum STM3625</name>
    <dbReference type="NCBI Taxonomy" id="1211777"/>
    <lineage>
        <taxon>Bacteria</taxon>
        <taxon>Pseudomonadati</taxon>
        <taxon>Pseudomonadota</taxon>
        <taxon>Alphaproteobacteria</taxon>
        <taxon>Hyphomicrobiales</taxon>
        <taxon>Rhizobiaceae</taxon>
        <taxon>Rhizobium/Agrobacterium group</taxon>
        <taxon>Rhizobium</taxon>
    </lineage>
</organism>
<dbReference type="PANTHER" id="PTHR13847:SF289">
    <property type="entry name" value="GLYCINE OXIDASE"/>
    <property type="match status" value="1"/>
</dbReference>
<comment type="caution">
    <text evidence="3">The sequence shown here is derived from an EMBL/GenBank/DDBJ whole genome shotgun (WGS) entry which is preliminary data.</text>
</comment>
<evidence type="ECO:0000313" key="3">
    <source>
        <dbReference type="EMBL" id="CCM74314.1"/>
    </source>
</evidence>
<dbReference type="InterPro" id="IPR036188">
    <property type="entry name" value="FAD/NAD-bd_sf"/>
</dbReference>
<evidence type="ECO:0000313" key="4">
    <source>
        <dbReference type="Proteomes" id="UP000009319"/>
    </source>
</evidence>
<dbReference type="Proteomes" id="UP000009319">
    <property type="component" value="Unassembled WGS sequence"/>
</dbReference>
<name>K0PWW4_9HYPH</name>
<dbReference type="HOGENOM" id="CLU_007884_9_0_5"/>
<gene>
    <name evidence="3" type="ORF">BN77_1434</name>
</gene>
<dbReference type="Gene3D" id="3.30.9.10">
    <property type="entry name" value="D-Amino Acid Oxidase, subunit A, domain 2"/>
    <property type="match status" value="1"/>
</dbReference>
<protein>
    <submittedName>
        <fullName evidence="3">FAD dependent oxidoreductase</fullName>
    </submittedName>
</protein>
<dbReference type="GO" id="GO:0005737">
    <property type="term" value="C:cytoplasm"/>
    <property type="evidence" value="ECO:0007669"/>
    <property type="project" value="TreeGrafter"/>
</dbReference>
<dbReference type="SUPFAM" id="SSF51905">
    <property type="entry name" value="FAD/NAD(P)-binding domain"/>
    <property type="match status" value="1"/>
</dbReference>
<dbReference type="EMBL" id="CANI01000003">
    <property type="protein sequence ID" value="CCM74314.1"/>
    <property type="molecule type" value="Genomic_DNA"/>
</dbReference>
<keyword evidence="1" id="KW-0560">Oxidoreductase</keyword>
<dbReference type="STRING" id="1211777.BN77_1434"/>
<dbReference type="AlphaFoldDB" id="K0PWW4"/>
<dbReference type="GO" id="GO:0016491">
    <property type="term" value="F:oxidoreductase activity"/>
    <property type="evidence" value="ECO:0007669"/>
    <property type="project" value="UniProtKB-KW"/>
</dbReference>
<dbReference type="Gene3D" id="3.50.50.60">
    <property type="entry name" value="FAD/NAD(P)-binding domain"/>
    <property type="match status" value="2"/>
</dbReference>
<keyword evidence="4" id="KW-1185">Reference proteome</keyword>
<evidence type="ECO:0000259" key="2">
    <source>
        <dbReference type="Pfam" id="PF01266"/>
    </source>
</evidence>
<proteinExistence type="predicted"/>
<sequence>MIACRSNRVEAKSLRAFDQVHPMKTDILVLGAGIVGVSAAIHLQDRGRLVVLADRGEPGGGTSYGNAGLIERSSVVPYAFPRQLGAIAKYALNGSSDVRYDPAYLPRIAAWLARYWWHSSPANLEKATRALLPLIEASVTEHDKLIGRAGASDLIRARGWVSFYKNPRRFDAARAEAEGLSAHGLGIRVLDASEFLALEPAFAARGSGIAGGVHWLDPKTVTDPQALTAAYAKLFTAAGGAIVRADASALREEKNGWSIVTNEGKIIEAGEIVVALGPQSGLIFRKLGYRLPLAVKRGYHRHYAQREGQPLGHSVVDEEAGYVLAPMARGIRLTTGIEFAAPDAPPNTIQLRRDEKHARTLFPLGEPIEATPWLGLRPCLPDMRPVIGPAPRHRGLWFNFGHAHHGLTLGPASGRLLAEQMAGNDPFADPKPFHPHRFL</sequence>
<dbReference type="InterPro" id="IPR006076">
    <property type="entry name" value="FAD-dep_OxRdtase"/>
</dbReference>
<dbReference type="eggNOG" id="COG0665">
    <property type="taxonomic scope" value="Bacteria"/>
</dbReference>
<accession>K0PWW4</accession>